<evidence type="ECO:0000256" key="12">
    <source>
        <dbReference type="ARBA" id="ARBA00022895"/>
    </source>
</evidence>
<dbReference type="GO" id="GO:0003677">
    <property type="term" value="F:DNA binding"/>
    <property type="evidence" value="ECO:0007669"/>
    <property type="project" value="UniProtKB-KW"/>
</dbReference>
<evidence type="ECO:0000256" key="2">
    <source>
        <dbReference type="ARBA" id="ARBA00004496"/>
    </source>
</evidence>
<dbReference type="GO" id="GO:0000781">
    <property type="term" value="C:chromosome, telomeric region"/>
    <property type="evidence" value="ECO:0007669"/>
    <property type="project" value="UniProtKB-SubCell"/>
</dbReference>
<dbReference type="EMBL" id="NHTK01001380">
    <property type="protein sequence ID" value="PPQ98655.1"/>
    <property type="molecule type" value="Genomic_DNA"/>
</dbReference>
<keyword evidence="15" id="KW-0539">Nucleus</keyword>
<keyword evidence="19" id="KW-1185">Reference proteome</keyword>
<feature type="compositionally biased region" description="Low complexity" evidence="16">
    <location>
        <begin position="652"/>
        <end position="687"/>
    </location>
</feature>
<evidence type="ECO:0000256" key="16">
    <source>
        <dbReference type="SAM" id="MobiDB-lite"/>
    </source>
</evidence>
<dbReference type="InterPro" id="IPR003892">
    <property type="entry name" value="CUE"/>
</dbReference>
<feature type="compositionally biased region" description="Polar residues" evidence="16">
    <location>
        <begin position="580"/>
        <end position="605"/>
    </location>
</feature>
<evidence type="ECO:0000256" key="14">
    <source>
        <dbReference type="ARBA" id="ARBA00023204"/>
    </source>
</evidence>
<feature type="compositionally biased region" description="Basic and acidic residues" evidence="16">
    <location>
        <begin position="262"/>
        <end position="285"/>
    </location>
</feature>
<dbReference type="GO" id="GO:0006281">
    <property type="term" value="P:DNA repair"/>
    <property type="evidence" value="ECO:0007669"/>
    <property type="project" value="UniProtKB-KW"/>
</dbReference>
<feature type="compositionally biased region" description="Pro residues" evidence="16">
    <location>
        <begin position="377"/>
        <end position="404"/>
    </location>
</feature>
<evidence type="ECO:0000256" key="7">
    <source>
        <dbReference type="ARBA" id="ARBA00022490"/>
    </source>
</evidence>
<feature type="compositionally biased region" description="Polar residues" evidence="16">
    <location>
        <begin position="544"/>
        <end position="569"/>
    </location>
</feature>
<dbReference type="GO" id="GO:0005634">
    <property type="term" value="C:nucleus"/>
    <property type="evidence" value="ECO:0007669"/>
    <property type="project" value="UniProtKB-SubCell"/>
</dbReference>
<evidence type="ECO:0000256" key="11">
    <source>
        <dbReference type="ARBA" id="ARBA00022843"/>
    </source>
</evidence>
<keyword evidence="13" id="KW-0238">DNA-binding</keyword>
<keyword evidence="7" id="KW-0963">Cytoplasm</keyword>
<feature type="compositionally biased region" description="Low complexity" evidence="16">
    <location>
        <begin position="111"/>
        <end position="123"/>
    </location>
</feature>
<keyword evidence="11" id="KW-0832">Ubl conjugation</keyword>
<keyword evidence="12" id="KW-0779">Telomere</keyword>
<evidence type="ECO:0000256" key="3">
    <source>
        <dbReference type="ARBA" id="ARBA00004574"/>
    </source>
</evidence>
<evidence type="ECO:0000256" key="15">
    <source>
        <dbReference type="ARBA" id="ARBA00023242"/>
    </source>
</evidence>
<comment type="similarity">
    <text evidence="4">Belongs to the DEF1 family.</text>
</comment>
<keyword evidence="8" id="KW-0597">Phosphoprotein</keyword>
<feature type="compositionally biased region" description="Low complexity" evidence="16">
    <location>
        <begin position="451"/>
        <end position="486"/>
    </location>
</feature>
<protein>
    <recommendedName>
        <fullName evidence="5">RNA polymerase II degradation factor 1</fullName>
    </recommendedName>
</protein>
<keyword evidence="10" id="KW-0833">Ubl conjugation pathway</keyword>
<dbReference type="PANTHER" id="PTHR16308:SF13">
    <property type="entry name" value="PROTEIN LINGERER"/>
    <property type="match status" value="1"/>
</dbReference>
<dbReference type="FunCoup" id="A0A409Y6H5">
    <property type="interactions" value="143"/>
</dbReference>
<feature type="compositionally biased region" description="Low complexity" evidence="16">
    <location>
        <begin position="405"/>
        <end position="425"/>
    </location>
</feature>
<evidence type="ECO:0000313" key="18">
    <source>
        <dbReference type="EMBL" id="PPQ98655.1"/>
    </source>
</evidence>
<dbReference type="PANTHER" id="PTHR16308">
    <property type="entry name" value="UBIQUITIN ASSOCIATED PROTEIN 2-LIKE/LINGERER"/>
    <property type="match status" value="1"/>
</dbReference>
<feature type="region of interest" description="Disordered" evidence="16">
    <location>
        <begin position="60"/>
        <end position="289"/>
    </location>
</feature>
<reference evidence="18 19" key="1">
    <citation type="journal article" date="2018" name="Evol. Lett.">
        <title>Horizontal gene cluster transfer increased hallucinogenic mushroom diversity.</title>
        <authorList>
            <person name="Reynolds H.T."/>
            <person name="Vijayakumar V."/>
            <person name="Gluck-Thaler E."/>
            <person name="Korotkin H.B."/>
            <person name="Matheny P.B."/>
            <person name="Slot J.C."/>
        </authorList>
    </citation>
    <scope>NUCLEOTIDE SEQUENCE [LARGE SCALE GENOMIC DNA]</scope>
    <source>
        <strain evidence="18 19">2629</strain>
    </source>
</reference>
<feature type="compositionally biased region" description="Basic and acidic residues" evidence="16">
    <location>
        <begin position="60"/>
        <end position="70"/>
    </location>
</feature>
<organism evidence="18 19">
    <name type="scientific">Panaeolus cyanescens</name>
    <dbReference type="NCBI Taxonomy" id="181874"/>
    <lineage>
        <taxon>Eukaryota</taxon>
        <taxon>Fungi</taxon>
        <taxon>Dikarya</taxon>
        <taxon>Basidiomycota</taxon>
        <taxon>Agaricomycotina</taxon>
        <taxon>Agaricomycetes</taxon>
        <taxon>Agaricomycetidae</taxon>
        <taxon>Agaricales</taxon>
        <taxon>Agaricineae</taxon>
        <taxon>Galeropsidaceae</taxon>
        <taxon>Panaeolus</taxon>
    </lineage>
</organism>
<keyword evidence="6" id="KW-0158">Chromosome</keyword>
<feature type="region of interest" description="Disordered" evidence="16">
    <location>
        <begin position="732"/>
        <end position="795"/>
    </location>
</feature>
<evidence type="ECO:0000313" key="19">
    <source>
        <dbReference type="Proteomes" id="UP000284842"/>
    </source>
</evidence>
<evidence type="ECO:0000256" key="10">
    <source>
        <dbReference type="ARBA" id="ARBA00022786"/>
    </source>
</evidence>
<feature type="compositionally biased region" description="Low complexity" evidence="16">
    <location>
        <begin position="868"/>
        <end position="877"/>
    </location>
</feature>
<comment type="caution">
    <text evidence="18">The sequence shown here is derived from an EMBL/GenBank/DDBJ whole genome shotgun (WGS) entry which is preliminary data.</text>
</comment>
<feature type="compositionally biased region" description="Polar residues" evidence="16">
    <location>
        <begin position="1"/>
        <end position="18"/>
    </location>
</feature>
<feature type="compositionally biased region" description="Low complexity" evidence="16">
    <location>
        <begin position="885"/>
        <end position="897"/>
    </location>
</feature>
<feature type="region of interest" description="Disordered" evidence="16">
    <location>
        <begin position="353"/>
        <end position="612"/>
    </location>
</feature>
<keyword evidence="9" id="KW-0227">DNA damage</keyword>
<dbReference type="AlphaFoldDB" id="A0A409Y6H5"/>
<accession>A0A409Y6H5</accession>
<feature type="compositionally biased region" description="Polar residues" evidence="16">
    <location>
        <begin position="124"/>
        <end position="135"/>
    </location>
</feature>
<feature type="domain" description="CUE" evidence="17">
    <location>
        <begin position="19"/>
        <end position="62"/>
    </location>
</feature>
<feature type="compositionally biased region" description="Low complexity" evidence="16">
    <location>
        <begin position="236"/>
        <end position="245"/>
    </location>
</feature>
<dbReference type="InterPro" id="IPR051833">
    <property type="entry name" value="TC-DDR_regulator"/>
</dbReference>
<evidence type="ECO:0000256" key="8">
    <source>
        <dbReference type="ARBA" id="ARBA00022553"/>
    </source>
</evidence>
<name>A0A409Y6H5_9AGAR</name>
<dbReference type="PROSITE" id="PS51140">
    <property type="entry name" value="CUE"/>
    <property type="match status" value="1"/>
</dbReference>
<dbReference type="OrthoDB" id="5396806at2759"/>
<dbReference type="InterPro" id="IPR041803">
    <property type="entry name" value="DEF1_CUE"/>
</dbReference>
<keyword evidence="14" id="KW-0234">DNA repair</keyword>
<feature type="compositionally biased region" description="Gly residues" evidence="16">
    <location>
        <begin position="97"/>
        <end position="110"/>
    </location>
</feature>
<feature type="compositionally biased region" description="Gly residues" evidence="16">
    <location>
        <begin position="904"/>
        <end position="920"/>
    </location>
</feature>
<evidence type="ECO:0000256" key="1">
    <source>
        <dbReference type="ARBA" id="ARBA00004123"/>
    </source>
</evidence>
<dbReference type="Pfam" id="PF02845">
    <property type="entry name" value="CUE"/>
    <property type="match status" value="1"/>
</dbReference>
<feature type="compositionally biased region" description="Low complexity" evidence="16">
    <location>
        <begin position="498"/>
        <end position="528"/>
    </location>
</feature>
<dbReference type="CDD" id="cd14368">
    <property type="entry name" value="CUE_DEF1_like"/>
    <property type="match status" value="1"/>
</dbReference>
<feature type="compositionally biased region" description="Polar residues" evidence="16">
    <location>
        <begin position="145"/>
        <end position="162"/>
    </location>
</feature>
<proteinExistence type="inferred from homology"/>
<evidence type="ECO:0000256" key="9">
    <source>
        <dbReference type="ARBA" id="ARBA00022763"/>
    </source>
</evidence>
<feature type="region of interest" description="Disordered" evidence="16">
    <location>
        <begin position="635"/>
        <end position="696"/>
    </location>
</feature>
<dbReference type="STRING" id="181874.A0A409Y6H5"/>
<evidence type="ECO:0000259" key="17">
    <source>
        <dbReference type="PROSITE" id="PS51140"/>
    </source>
</evidence>
<evidence type="ECO:0000256" key="13">
    <source>
        <dbReference type="ARBA" id="ARBA00023125"/>
    </source>
</evidence>
<feature type="region of interest" description="Disordered" evidence="16">
    <location>
        <begin position="827"/>
        <end position="958"/>
    </location>
</feature>
<evidence type="ECO:0000256" key="5">
    <source>
        <dbReference type="ARBA" id="ARBA00020536"/>
    </source>
</evidence>
<dbReference type="InParanoid" id="A0A409Y6H5"/>
<evidence type="ECO:0000256" key="4">
    <source>
        <dbReference type="ARBA" id="ARBA00005491"/>
    </source>
</evidence>
<feature type="compositionally biased region" description="Pro residues" evidence="16">
    <location>
        <begin position="426"/>
        <end position="440"/>
    </location>
</feature>
<dbReference type="GO" id="GO:0005737">
    <property type="term" value="C:cytoplasm"/>
    <property type="evidence" value="ECO:0007669"/>
    <property type="project" value="UniProtKB-SubCell"/>
</dbReference>
<dbReference type="GO" id="GO:0043130">
    <property type="term" value="F:ubiquitin binding"/>
    <property type="evidence" value="ECO:0007669"/>
    <property type="project" value="InterPro"/>
</dbReference>
<feature type="compositionally biased region" description="Polar residues" evidence="16">
    <location>
        <begin position="742"/>
        <end position="769"/>
    </location>
</feature>
<feature type="compositionally biased region" description="Pro residues" evidence="16">
    <location>
        <begin position="175"/>
        <end position="205"/>
    </location>
</feature>
<comment type="subcellular location">
    <subcellularLocation>
        <location evidence="3">Chromosome</location>
        <location evidence="3">Telomere</location>
    </subcellularLocation>
    <subcellularLocation>
        <location evidence="2">Cytoplasm</location>
    </subcellularLocation>
    <subcellularLocation>
        <location evidence="1">Nucleus</location>
    </subcellularLocation>
</comment>
<feature type="region of interest" description="Disordered" evidence="16">
    <location>
        <begin position="1"/>
        <end position="23"/>
    </location>
</feature>
<dbReference type="Proteomes" id="UP000284842">
    <property type="component" value="Unassembled WGS sequence"/>
</dbReference>
<gene>
    <name evidence="18" type="ORF">CVT24_004153</name>
</gene>
<evidence type="ECO:0000256" key="6">
    <source>
        <dbReference type="ARBA" id="ARBA00022454"/>
    </source>
</evidence>
<sequence>MSQYKSSVRPQQDSSPSSKFREKAAQLQELFPSWTNDDLLSLLAELNGDVELAATRISEGHVEMWGEVSRKKDKKPPVTAHPSKPSAVRGDSRAARGGRGGRGGPAGRGGAAVSRGRGANGSAWGSTAAPSTASDANGHAPNAPPSSSAKQPIKTPATSKLSWAQIARPQEKPAPVAPAPPAPAPPTAATAPTPPTVPAPVPATEPEPVVQPNGWEEPTTVENPSWEEEPQPPKAPEAWPAATEPPSEPAPSEPAQSPVVEVKPEVVEEKAPPEPEPVPEVKSDLKAVSPLPATAQATAVLAEPAVAATPSPKLNRPAVGFNRSAVRHKIPDQPVTLPISFGSGIEKVGMQFGSLGLSDDAPTKEPEVPAASTAAPTEPPAPAAPQSKPQPEPTPAPLPPPPVTAPAASSSLTSMFGQQQQVAPQAAPPQPPVQTLPTQPPLSHLSTSVSQPNPTTQVAPTVAAASPLPQYPQQPSAIPQQAQPPSVTTSHPPHHQPPHQAQQQQQQQQHIQHLPQQLQQNHAAAAHHSYSQHGLPSHIDPAQPVQSAAQHQTLPSATHTSYFRQTDSTGPYFHTPTPPSAQAQDSQYGSFGQLGGQAQHQQSSHLGGFNASDYSYGDTPRGFYDTYSQQSAFASRNPLGHDDAKTLPGSQPPSAANIPSSSAQGVQPHSSQPSAQPQSAGGQAPPQNYAPPVPSLPNYYYNPHPYQNQYYNTPYQSAGYIPQPFVKYPAMFQPGPPGGPGSATNPTNKQPSANVGVQPQSNPYSQGLYQQGGYDDYSHTHHSQHQHSHSLGLGQGGVGVGGGEYGKQLYGGAGQGGMQGFMGLGGQAGAGGNGPSNNAGPRASNSPESAYKPYASKDVGVSSNRNAPPQNGPQGQPQGQGQGQGNHNHNQVPQGQGFYASNRFGGGIGGAGAGGVGNSVGGPQQNAHNGPQGHLAYPQGATEPGFYGYQPRQQAYWQ</sequence>